<evidence type="ECO:0000259" key="2">
    <source>
        <dbReference type="Pfam" id="PF16313"/>
    </source>
</evidence>
<evidence type="ECO:0000259" key="3">
    <source>
        <dbReference type="Pfam" id="PF17148"/>
    </source>
</evidence>
<sequence length="498" mass="55764">GPNGGPVIDVDSMLLNPDPRFNIGPAQFNPSLTQRGIFSIRTAKAFENNVEIAFEVPSAQDGGLKILHFSISNIPDNTGYQPRPADSRVGFFTTSYSDLAKYDDRETRTRYINRWHLEKADPRLQLSPPKNPIVFYIEHTTPVRYRRWVRDGILAWNAAFEKVGITNAIEVYYQDAASGAHMDKDPEDVQYNFVRWLNNDIGTAIGPSRVHPLTGQILDADIILTDGWIRHYKKQFTENLPKIAMEGYGPDTLAWLADHPEWDPRVRLAPPSMRASVQRQIAKNAALPYAGHPLFSANSDVLGDEEYDGLNRPSQVNGLCMAADGLAMEVAMARMTFDILGGLSQDPPATPAAPAGEKKPEAPKEQMLDGMPESFVGPLMAHLVAHEVGHTLGLRHNFKASSVYTLAQINSDEVARQFGEHLAVLRTRVQRVHRSDVGLCHHFLVTLKHLGEWRILRLRTGVLSLHICPRTRQRCCQRQTAKTLQFFQHCPPFISCLA</sequence>
<dbReference type="Pfam" id="PF17148">
    <property type="entry name" value="DUF5117"/>
    <property type="match status" value="1"/>
</dbReference>
<name>A0A5C6M160_9PLAN</name>
<feature type="compositionally biased region" description="Basic and acidic residues" evidence="1">
    <location>
        <begin position="356"/>
        <end position="367"/>
    </location>
</feature>
<feature type="region of interest" description="Disordered" evidence="1">
    <location>
        <begin position="343"/>
        <end position="370"/>
    </location>
</feature>
<dbReference type="PANTHER" id="PTHR38478">
    <property type="entry name" value="PEPTIDASE M1A AND M12B"/>
    <property type="match status" value="1"/>
</dbReference>
<proteinExistence type="predicted"/>
<dbReference type="SUPFAM" id="SSF55486">
    <property type="entry name" value="Metalloproteases ('zincins'), catalytic domain"/>
    <property type="match status" value="1"/>
</dbReference>
<evidence type="ECO:0000313" key="5">
    <source>
        <dbReference type="Proteomes" id="UP000321083"/>
    </source>
</evidence>
<organism evidence="4 5">
    <name type="scientific">Planctomyces bekefii</name>
    <dbReference type="NCBI Taxonomy" id="1653850"/>
    <lineage>
        <taxon>Bacteria</taxon>
        <taxon>Pseudomonadati</taxon>
        <taxon>Planctomycetota</taxon>
        <taxon>Planctomycetia</taxon>
        <taxon>Planctomycetales</taxon>
        <taxon>Planctomycetaceae</taxon>
        <taxon>Planctomyces</taxon>
    </lineage>
</organism>
<reference evidence="4 5" key="1">
    <citation type="submission" date="2019-08" db="EMBL/GenBank/DDBJ databases">
        <title>100 year-old enigma solved: identification of Planctomyces bekefii, the type genus and species of the phylum Planctomycetes.</title>
        <authorList>
            <person name="Svetlana D.N."/>
            <person name="Overmann J."/>
        </authorList>
    </citation>
    <scope>NUCLEOTIDE SEQUENCE [LARGE SCALE GENOMIC DNA]</scope>
    <source>
        <strain evidence="4">Phe10_nw2017</strain>
    </source>
</reference>
<protein>
    <recommendedName>
        <fullName evidence="6">DUF5117 domain-containing protein</fullName>
    </recommendedName>
</protein>
<feature type="non-terminal residue" evidence="4">
    <location>
        <position position="1"/>
    </location>
</feature>
<dbReference type="PANTHER" id="PTHR38478:SF1">
    <property type="entry name" value="ZINC DEPENDENT METALLOPROTEASE DOMAIN LIPOPROTEIN"/>
    <property type="match status" value="1"/>
</dbReference>
<dbReference type="AlphaFoldDB" id="A0A5C6M160"/>
<comment type="caution">
    <text evidence="4">The sequence shown here is derived from an EMBL/GenBank/DDBJ whole genome shotgun (WGS) entry which is preliminary data.</text>
</comment>
<feature type="domain" description="EcxA zinc-binding" evidence="2">
    <location>
        <begin position="371"/>
        <end position="419"/>
    </location>
</feature>
<evidence type="ECO:0008006" key="6">
    <source>
        <dbReference type="Google" id="ProtNLM"/>
    </source>
</evidence>
<reference evidence="4 5" key="2">
    <citation type="submission" date="2019-08" db="EMBL/GenBank/DDBJ databases">
        <authorList>
            <person name="Henke P."/>
        </authorList>
    </citation>
    <scope>NUCLEOTIDE SEQUENCE [LARGE SCALE GENOMIC DNA]</scope>
    <source>
        <strain evidence="4">Phe10_nw2017</strain>
    </source>
</reference>
<evidence type="ECO:0000313" key="4">
    <source>
        <dbReference type="EMBL" id="TWW08480.1"/>
    </source>
</evidence>
<gene>
    <name evidence="4" type="ORF">E3A20_23910</name>
</gene>
<evidence type="ECO:0000256" key="1">
    <source>
        <dbReference type="SAM" id="MobiDB-lite"/>
    </source>
</evidence>
<keyword evidence="5" id="KW-1185">Reference proteome</keyword>
<dbReference type="EMBL" id="SRHE01000647">
    <property type="protein sequence ID" value="TWW08480.1"/>
    <property type="molecule type" value="Genomic_DNA"/>
</dbReference>
<dbReference type="Pfam" id="PF16313">
    <property type="entry name" value="DUF4953"/>
    <property type="match status" value="1"/>
</dbReference>
<feature type="domain" description="DUF5117" evidence="3">
    <location>
        <begin position="7"/>
        <end position="119"/>
    </location>
</feature>
<accession>A0A5C6M160</accession>
<dbReference type="Proteomes" id="UP000321083">
    <property type="component" value="Unassembled WGS sequence"/>
</dbReference>
<dbReference type="InterPro" id="IPR033413">
    <property type="entry name" value="DUF5117"/>
</dbReference>
<dbReference type="InterPro" id="IPR032534">
    <property type="entry name" value="EcxA_zinc-bd"/>
</dbReference>